<evidence type="ECO:0000256" key="4">
    <source>
        <dbReference type="ARBA" id="ARBA00007434"/>
    </source>
</evidence>
<evidence type="ECO:0000256" key="12">
    <source>
        <dbReference type="SAM" id="MobiDB-lite"/>
    </source>
</evidence>
<dbReference type="EMBL" id="CAXIEN010000067">
    <property type="protein sequence ID" value="CAL1273399.1"/>
    <property type="molecule type" value="Genomic_DNA"/>
</dbReference>
<comment type="pathway">
    <text evidence="3">Protein modification; protein ubiquitination.</text>
</comment>
<evidence type="ECO:0000256" key="3">
    <source>
        <dbReference type="ARBA" id="ARBA00004906"/>
    </source>
</evidence>
<comment type="caution">
    <text evidence="14">The sequence shown here is derived from an EMBL/GenBank/DDBJ whole genome shotgun (WGS) entry which is preliminary data.</text>
</comment>
<evidence type="ECO:0000256" key="6">
    <source>
        <dbReference type="ARBA" id="ARBA00022490"/>
    </source>
</evidence>
<dbReference type="GO" id="GO:0006511">
    <property type="term" value="P:ubiquitin-dependent protein catabolic process"/>
    <property type="evidence" value="ECO:0007669"/>
    <property type="project" value="InterPro"/>
</dbReference>
<evidence type="ECO:0000256" key="9">
    <source>
        <dbReference type="ARBA" id="ARBA00022990"/>
    </source>
</evidence>
<evidence type="ECO:0000313" key="14">
    <source>
        <dbReference type="EMBL" id="CAL1273399.1"/>
    </source>
</evidence>
<evidence type="ECO:0000256" key="8">
    <source>
        <dbReference type="ARBA" id="ARBA00022786"/>
    </source>
</evidence>
<feature type="domain" description="U-box" evidence="13">
    <location>
        <begin position="965"/>
        <end position="1039"/>
    </location>
</feature>
<comment type="catalytic activity">
    <reaction evidence="1">
        <text>S-ubiquitinyl-[E2 ubiquitin-conjugating enzyme]-L-cysteine + [acceptor protein]-L-lysine = [E2 ubiquitin-conjugating enzyme]-L-cysteine + N(6)-ubiquitinyl-[acceptor protein]-L-lysine.</text>
        <dbReference type="EC" id="2.3.2.27"/>
    </reaction>
</comment>
<dbReference type="InterPro" id="IPR019474">
    <property type="entry name" value="Ub_conjug_fac_E4_core"/>
</dbReference>
<dbReference type="InterPro" id="IPR045132">
    <property type="entry name" value="UBE4"/>
</dbReference>
<dbReference type="SMART" id="SM00504">
    <property type="entry name" value="Ubox"/>
    <property type="match status" value="1"/>
</dbReference>
<keyword evidence="8" id="KW-0833">Ubl conjugation pathway</keyword>
<dbReference type="PROSITE" id="PS51698">
    <property type="entry name" value="U_BOX"/>
    <property type="match status" value="1"/>
</dbReference>
<comment type="subcellular location">
    <subcellularLocation>
        <location evidence="2">Cytoplasm</location>
    </subcellularLocation>
</comment>
<organism evidence="14 15">
    <name type="scientific">Larinioides sclopetarius</name>
    <dbReference type="NCBI Taxonomy" id="280406"/>
    <lineage>
        <taxon>Eukaryota</taxon>
        <taxon>Metazoa</taxon>
        <taxon>Ecdysozoa</taxon>
        <taxon>Arthropoda</taxon>
        <taxon>Chelicerata</taxon>
        <taxon>Arachnida</taxon>
        <taxon>Araneae</taxon>
        <taxon>Araneomorphae</taxon>
        <taxon>Entelegynae</taxon>
        <taxon>Araneoidea</taxon>
        <taxon>Araneidae</taxon>
        <taxon>Larinioides</taxon>
    </lineage>
</organism>
<keyword evidence="9" id="KW-0007">Acetylation</keyword>
<evidence type="ECO:0000256" key="10">
    <source>
        <dbReference type="ARBA" id="ARBA00037624"/>
    </source>
</evidence>
<dbReference type="GO" id="GO:0034450">
    <property type="term" value="F:ubiquitin-ubiquitin ligase activity"/>
    <property type="evidence" value="ECO:0007669"/>
    <property type="project" value="InterPro"/>
</dbReference>
<dbReference type="Pfam" id="PF10408">
    <property type="entry name" value="Ufd2P_core"/>
    <property type="match status" value="1"/>
</dbReference>
<evidence type="ECO:0000256" key="7">
    <source>
        <dbReference type="ARBA" id="ARBA00022679"/>
    </source>
</evidence>
<dbReference type="FunFam" id="3.30.40.10:FF:000055">
    <property type="entry name" value="Ubiquitin conjugation factor e4 a"/>
    <property type="match status" value="1"/>
</dbReference>
<dbReference type="GO" id="GO:0000151">
    <property type="term" value="C:ubiquitin ligase complex"/>
    <property type="evidence" value="ECO:0007669"/>
    <property type="project" value="InterPro"/>
</dbReference>
<evidence type="ECO:0000256" key="2">
    <source>
        <dbReference type="ARBA" id="ARBA00004496"/>
    </source>
</evidence>
<dbReference type="AlphaFoldDB" id="A0AAV1ZPR8"/>
<proteinExistence type="inferred from homology"/>
<feature type="compositionally biased region" description="Polar residues" evidence="12">
    <location>
        <begin position="42"/>
        <end position="57"/>
    </location>
</feature>
<protein>
    <recommendedName>
        <fullName evidence="11">Ubiquitin conjugation factor E4 A</fullName>
        <ecNumber evidence="5">2.3.2.27</ecNumber>
    </recommendedName>
</protein>
<dbReference type="GO" id="GO:0036503">
    <property type="term" value="P:ERAD pathway"/>
    <property type="evidence" value="ECO:0007669"/>
    <property type="project" value="InterPro"/>
</dbReference>
<dbReference type="CDD" id="cd16657">
    <property type="entry name" value="RING-Ubox_UBE4A"/>
    <property type="match status" value="1"/>
</dbReference>
<evidence type="ECO:0000256" key="5">
    <source>
        <dbReference type="ARBA" id="ARBA00012483"/>
    </source>
</evidence>
<dbReference type="PANTHER" id="PTHR13931">
    <property type="entry name" value="UBIQUITINATION FACTOR E4"/>
    <property type="match status" value="1"/>
</dbReference>
<dbReference type="GO" id="GO:0005737">
    <property type="term" value="C:cytoplasm"/>
    <property type="evidence" value="ECO:0007669"/>
    <property type="project" value="UniProtKB-SubCell"/>
</dbReference>
<dbReference type="GO" id="GO:0000209">
    <property type="term" value="P:protein polyubiquitination"/>
    <property type="evidence" value="ECO:0007669"/>
    <property type="project" value="TreeGrafter"/>
</dbReference>
<comment type="function">
    <text evidence="10">Ubiquitin-protein ligase that probably functions as an E3 ligase in conjunction with specific E1 and E2 ligases. May also function as an E4 ligase mediating the assembly of polyubiquitin chains on substrates ubiquitinated by another E3 ubiquitin ligase. Mediates 'Lys-48'-linked polyubiquitination of substrates.</text>
</comment>
<keyword evidence="15" id="KW-1185">Reference proteome</keyword>
<name>A0AAV1ZPR8_9ARAC</name>
<dbReference type="InterPro" id="IPR003613">
    <property type="entry name" value="Ubox_domain"/>
</dbReference>
<dbReference type="Gene3D" id="3.30.40.10">
    <property type="entry name" value="Zinc/RING finger domain, C3HC4 (zinc finger)"/>
    <property type="match status" value="1"/>
</dbReference>
<dbReference type="Proteomes" id="UP001497382">
    <property type="component" value="Unassembled WGS sequence"/>
</dbReference>
<evidence type="ECO:0000256" key="1">
    <source>
        <dbReference type="ARBA" id="ARBA00000900"/>
    </source>
</evidence>
<dbReference type="InterPro" id="IPR013083">
    <property type="entry name" value="Znf_RING/FYVE/PHD"/>
</dbReference>
<accession>A0AAV1ZPR8</accession>
<evidence type="ECO:0000256" key="11">
    <source>
        <dbReference type="ARBA" id="ARBA00040077"/>
    </source>
</evidence>
<dbReference type="EC" id="2.3.2.27" evidence="5"/>
<keyword evidence="7" id="KW-0808">Transferase</keyword>
<dbReference type="GO" id="GO:0005634">
    <property type="term" value="C:nucleus"/>
    <property type="evidence" value="ECO:0007669"/>
    <property type="project" value="TreeGrafter"/>
</dbReference>
<comment type="similarity">
    <text evidence="4">Belongs to the ubiquitin conjugation factor E4 family.</text>
</comment>
<sequence>MSDPDYKNPFAALFPCSDESDAFRAGVIPSEIIDRPSKSGECGSQETSGAEMQTSDVTVPKVDDREKHISSHFYEHVFRITLSKESCCNKNGPPSLIFLNEVHVALCYQTEIDENSIDRAVFERLLLEEPSQHIVRRKNFDDEDAITSEKRIIFYLYQSYYRLKTSRDYKIGPFETAHHVIVTQTASALCNPEMFPDAKLSEDLMKLLLHYHQETGHCEILSQFLVDVTSSIMDLESGNLFEILRPCFSHLQEKLAVTTLSDRNLFNYIDVLTYFTESDHLIRALLKYSMPNEIKNGKSYQNSLLGLPLAVSCLPKSEFDRYEFFQDPSRYSNQEHAITEERLSMPLLTIAKDMHRLFEKILRKSSESRELLLQWLGCCLDANSGRAKIWNSQLPEVYASLHGSDGFFINLLAVLLLLCKPFSEPCSPKLAKVNPLYCAASLSTETKKNGVHIKSISSETCLLPRDDPMETDETVYNFMTEIFFFTHYAFRIGFHVVNEKMVKQNQELIRTQRLYEEARMQGGESSEIGQQLKEKMERGMTRFLSYRTALLVPETLHLMLKFHIATATWLVNLSTNEKLNVYKTSQFPLQNETSCSLSYVPEFIVENIIDCTIFLKRFSTKSFELAGDHLDHFMTMILMFMGSPERVKNPHLRAHLAEMLESLMPEDESNTLLSSSVYREKLFTSHIFVNEMIPTLLNVFVSIEMTGQSVAFEQKFQYRRPMYIVLDYLWNFDIHKRKMKELAEVAEQNMESSHPPLFLHFINLLINDAIFLLDEALSYMSKLREIQQQRDSGSWNTMSPDQQQQQEGNFHHMGLLAKFHNVMSNETINTIQWLTTEIKSIFCHPTIVERITAMLNYFLLNLVGPQKKNFKVKDLKEYEFKPHELVRDICKIYENLGLNDDMQAERFCSAVSRDGRSYTSELFPLAQVVLNKIGQGVLASQLEIIASKVHLLAVKQQQDDELLLGAPDEFLDPIMNTLMKDPVKLPSSGVTVDRATIARHLLSDQTDPFNRSPLTMDMVVADEELKSRMQKWFEERRSAAQT</sequence>
<evidence type="ECO:0000313" key="15">
    <source>
        <dbReference type="Proteomes" id="UP001497382"/>
    </source>
</evidence>
<dbReference type="PANTHER" id="PTHR13931:SF16">
    <property type="entry name" value="UBIQUITIN CONJUGATION FACTOR E4 A"/>
    <property type="match status" value="1"/>
</dbReference>
<dbReference type="SUPFAM" id="SSF57850">
    <property type="entry name" value="RING/U-box"/>
    <property type="match status" value="1"/>
</dbReference>
<evidence type="ECO:0000259" key="13">
    <source>
        <dbReference type="PROSITE" id="PS51698"/>
    </source>
</evidence>
<gene>
    <name evidence="14" type="ORF">LARSCL_LOCUS6872</name>
</gene>
<reference evidence="14 15" key="1">
    <citation type="submission" date="2024-04" db="EMBL/GenBank/DDBJ databases">
        <authorList>
            <person name="Rising A."/>
            <person name="Reimegard J."/>
            <person name="Sonavane S."/>
            <person name="Akerstrom W."/>
            <person name="Nylinder S."/>
            <person name="Hedman E."/>
            <person name="Kallberg Y."/>
        </authorList>
    </citation>
    <scope>NUCLEOTIDE SEQUENCE [LARGE SCALE GENOMIC DNA]</scope>
</reference>
<dbReference type="Pfam" id="PF04564">
    <property type="entry name" value="U-box"/>
    <property type="match status" value="1"/>
</dbReference>
<feature type="region of interest" description="Disordered" evidence="12">
    <location>
        <begin position="33"/>
        <end position="58"/>
    </location>
</feature>
<keyword evidence="6" id="KW-0963">Cytoplasm</keyword>